<dbReference type="InterPro" id="IPR016181">
    <property type="entry name" value="Acyl_CoA_acyltransferase"/>
</dbReference>
<dbReference type="EMBL" id="KZ821237">
    <property type="protein sequence ID" value="PYH44438.1"/>
    <property type="molecule type" value="Genomic_DNA"/>
</dbReference>
<keyword evidence="3" id="KW-1185">Reference proteome</keyword>
<name>A0A318ZWD0_9EURO</name>
<dbReference type="InterPro" id="IPR000182">
    <property type="entry name" value="GNAT_dom"/>
</dbReference>
<dbReference type="PANTHER" id="PTHR42791">
    <property type="entry name" value="GNAT FAMILY ACETYLTRANSFERASE"/>
    <property type="match status" value="1"/>
</dbReference>
<protein>
    <recommendedName>
        <fullName evidence="1">N-acetyltransferase domain-containing protein</fullName>
    </recommendedName>
</protein>
<dbReference type="PANTHER" id="PTHR42791:SF2">
    <property type="entry name" value="N-ACETYLTRANSFERASE DOMAIN-CONTAINING PROTEIN"/>
    <property type="match status" value="1"/>
</dbReference>
<dbReference type="GeneID" id="37080905"/>
<accession>A0A318ZWD0</accession>
<dbReference type="SUPFAM" id="SSF55729">
    <property type="entry name" value="Acyl-CoA N-acyltransferases (Nat)"/>
    <property type="match status" value="1"/>
</dbReference>
<dbReference type="RefSeq" id="XP_025430420.1">
    <property type="nucleotide sequence ID" value="XM_025579676.1"/>
</dbReference>
<evidence type="ECO:0000313" key="3">
    <source>
        <dbReference type="Proteomes" id="UP000248349"/>
    </source>
</evidence>
<gene>
    <name evidence="2" type="ORF">BP01DRAFT_424209</name>
</gene>
<dbReference type="OrthoDB" id="410198at2759"/>
<dbReference type="STRING" id="1450539.A0A318ZWD0"/>
<organism evidence="2 3">
    <name type="scientific">Aspergillus saccharolyticus JOP 1030-1</name>
    <dbReference type="NCBI Taxonomy" id="1450539"/>
    <lineage>
        <taxon>Eukaryota</taxon>
        <taxon>Fungi</taxon>
        <taxon>Dikarya</taxon>
        <taxon>Ascomycota</taxon>
        <taxon>Pezizomycotina</taxon>
        <taxon>Eurotiomycetes</taxon>
        <taxon>Eurotiomycetidae</taxon>
        <taxon>Eurotiales</taxon>
        <taxon>Aspergillaceae</taxon>
        <taxon>Aspergillus</taxon>
        <taxon>Aspergillus subgen. Circumdati</taxon>
    </lineage>
</organism>
<dbReference type="PROSITE" id="PS51186">
    <property type="entry name" value="GNAT"/>
    <property type="match status" value="1"/>
</dbReference>
<dbReference type="Gene3D" id="3.40.630.30">
    <property type="match status" value="1"/>
</dbReference>
<evidence type="ECO:0000259" key="1">
    <source>
        <dbReference type="PROSITE" id="PS51186"/>
    </source>
</evidence>
<dbReference type="AlphaFoldDB" id="A0A318ZWD0"/>
<dbReference type="Pfam" id="PF13673">
    <property type="entry name" value="Acetyltransf_10"/>
    <property type="match status" value="1"/>
</dbReference>
<dbReference type="CDD" id="cd04301">
    <property type="entry name" value="NAT_SF"/>
    <property type="match status" value="1"/>
</dbReference>
<sequence length="275" mass="31044">MPPAPSSSSSSSSSISLQITYAHPSDLPTLIRTEIRSFPSSNYMRSTYKHCAPPAIHTFKTVSALDYFANPECHMLAGIDARTGETIAYSRWHIPAVYGYERAVDTTLSAEAEAQRRDAWAYAPPLLNRGTYAFYEEMVERSRRGFLQESDFVLEMLCVLPEYQRMGVGRKLLQWGIEKADACHARIYLEATMEGVPAYLKYGWEVVEEIRLDYTERGGVGSQSFALMSNTHPRGAGPAMAPSYIYYYLNNYCSSWDITGVQNSSTGFWVGWIRR</sequence>
<reference evidence="2 3" key="1">
    <citation type="submission" date="2016-12" db="EMBL/GenBank/DDBJ databases">
        <title>The genomes of Aspergillus section Nigri reveals drivers in fungal speciation.</title>
        <authorList>
            <consortium name="DOE Joint Genome Institute"/>
            <person name="Vesth T.C."/>
            <person name="Nybo J."/>
            <person name="Theobald S."/>
            <person name="Brandl J."/>
            <person name="Frisvad J.C."/>
            <person name="Nielsen K.F."/>
            <person name="Lyhne E.K."/>
            <person name="Kogle M.E."/>
            <person name="Kuo A."/>
            <person name="Riley R."/>
            <person name="Clum A."/>
            <person name="Nolan M."/>
            <person name="Lipzen A."/>
            <person name="Salamov A."/>
            <person name="Henrissat B."/>
            <person name="Wiebenga A."/>
            <person name="De Vries R.P."/>
            <person name="Grigoriev I.V."/>
            <person name="Mortensen U.H."/>
            <person name="Andersen M.R."/>
            <person name="Baker S.E."/>
        </authorList>
    </citation>
    <scope>NUCLEOTIDE SEQUENCE [LARGE SCALE GENOMIC DNA]</scope>
    <source>
        <strain evidence="2 3">JOP 1030-1</strain>
    </source>
</reference>
<evidence type="ECO:0000313" key="2">
    <source>
        <dbReference type="EMBL" id="PYH44438.1"/>
    </source>
</evidence>
<dbReference type="Proteomes" id="UP000248349">
    <property type="component" value="Unassembled WGS sequence"/>
</dbReference>
<dbReference type="InterPro" id="IPR052523">
    <property type="entry name" value="Trichothecene_AcTrans"/>
</dbReference>
<proteinExistence type="predicted"/>
<feature type="domain" description="N-acetyltransferase" evidence="1">
    <location>
        <begin position="84"/>
        <end position="233"/>
    </location>
</feature>
<dbReference type="GO" id="GO:0016747">
    <property type="term" value="F:acyltransferase activity, transferring groups other than amino-acyl groups"/>
    <property type="evidence" value="ECO:0007669"/>
    <property type="project" value="InterPro"/>
</dbReference>